<dbReference type="Pfam" id="PF00550">
    <property type="entry name" value="PP-binding"/>
    <property type="match status" value="1"/>
</dbReference>
<organism evidence="2 3">
    <name type="scientific">Actinocorallia longicatena</name>
    <dbReference type="NCBI Taxonomy" id="111803"/>
    <lineage>
        <taxon>Bacteria</taxon>
        <taxon>Bacillati</taxon>
        <taxon>Actinomycetota</taxon>
        <taxon>Actinomycetes</taxon>
        <taxon>Streptosporangiales</taxon>
        <taxon>Thermomonosporaceae</taxon>
        <taxon>Actinocorallia</taxon>
    </lineage>
</organism>
<evidence type="ECO:0000313" key="2">
    <source>
        <dbReference type="EMBL" id="GAA3192360.1"/>
    </source>
</evidence>
<proteinExistence type="predicted"/>
<dbReference type="RefSeq" id="WP_344821770.1">
    <property type="nucleotide sequence ID" value="NZ_BAAAUV010000001.1"/>
</dbReference>
<feature type="domain" description="Carrier" evidence="1">
    <location>
        <begin position="11"/>
        <end position="75"/>
    </location>
</feature>
<sequence length="113" mass="11736">MVQPCSALEQAVARTVGEVLGLSSVGVDLDFFAAGGGEREAAEVADRLGRGLGAGPLPVRIVTSERTVGRIARHLAGDPEREAVAGVWLFGDGMSEAEREARLRDAGCGHAPR</sequence>
<name>A0ABP6PY22_9ACTN</name>
<comment type="caution">
    <text evidence="2">The sequence shown here is derived from an EMBL/GenBank/DDBJ whole genome shotgun (WGS) entry which is preliminary data.</text>
</comment>
<gene>
    <name evidence="2" type="ORF">GCM10010468_01140</name>
</gene>
<dbReference type="EMBL" id="BAAAUV010000001">
    <property type="protein sequence ID" value="GAA3192360.1"/>
    <property type="molecule type" value="Genomic_DNA"/>
</dbReference>
<protein>
    <recommendedName>
        <fullName evidence="1">Carrier domain-containing protein</fullName>
    </recommendedName>
</protein>
<dbReference type="InterPro" id="IPR036736">
    <property type="entry name" value="ACP-like_sf"/>
</dbReference>
<dbReference type="Gene3D" id="1.10.1200.10">
    <property type="entry name" value="ACP-like"/>
    <property type="match status" value="1"/>
</dbReference>
<dbReference type="InterPro" id="IPR009081">
    <property type="entry name" value="PP-bd_ACP"/>
</dbReference>
<keyword evidence="3" id="KW-1185">Reference proteome</keyword>
<evidence type="ECO:0000313" key="3">
    <source>
        <dbReference type="Proteomes" id="UP001501237"/>
    </source>
</evidence>
<reference evidence="3" key="1">
    <citation type="journal article" date="2019" name="Int. J. Syst. Evol. Microbiol.">
        <title>The Global Catalogue of Microorganisms (GCM) 10K type strain sequencing project: providing services to taxonomists for standard genome sequencing and annotation.</title>
        <authorList>
            <consortium name="The Broad Institute Genomics Platform"/>
            <consortium name="The Broad Institute Genome Sequencing Center for Infectious Disease"/>
            <person name="Wu L."/>
            <person name="Ma J."/>
        </authorList>
    </citation>
    <scope>NUCLEOTIDE SEQUENCE [LARGE SCALE GENOMIC DNA]</scope>
    <source>
        <strain evidence="3">JCM 9377</strain>
    </source>
</reference>
<dbReference type="SUPFAM" id="SSF47336">
    <property type="entry name" value="ACP-like"/>
    <property type="match status" value="1"/>
</dbReference>
<evidence type="ECO:0000259" key="1">
    <source>
        <dbReference type="Pfam" id="PF00550"/>
    </source>
</evidence>
<dbReference type="Proteomes" id="UP001501237">
    <property type="component" value="Unassembled WGS sequence"/>
</dbReference>
<accession>A0ABP6PY22</accession>